<comment type="similarity">
    <text evidence="2">Belongs to the amino acid-polyamine-organocation (APC) superfamily. Spore germination protein (SGP) (TC 2.A.3.9) family.</text>
</comment>
<accession>A0ABW9XKG0</accession>
<feature type="transmembrane region" description="Helical" evidence="8">
    <location>
        <begin position="113"/>
        <end position="134"/>
    </location>
</feature>
<comment type="subcellular location">
    <subcellularLocation>
        <location evidence="1">Membrane</location>
        <topology evidence="1">Multi-pass membrane protein</topology>
    </subcellularLocation>
</comment>
<evidence type="ECO:0000256" key="7">
    <source>
        <dbReference type="ARBA" id="ARBA00023136"/>
    </source>
</evidence>
<evidence type="ECO:0000313" key="10">
    <source>
        <dbReference type="Proteomes" id="UP000665561"/>
    </source>
</evidence>
<evidence type="ECO:0000256" key="4">
    <source>
        <dbReference type="ARBA" id="ARBA00022544"/>
    </source>
</evidence>
<comment type="caution">
    <text evidence="9">The sequence shown here is derived from an EMBL/GenBank/DDBJ whole genome shotgun (WGS) entry which is preliminary data.</text>
</comment>
<evidence type="ECO:0000256" key="6">
    <source>
        <dbReference type="ARBA" id="ARBA00022989"/>
    </source>
</evidence>
<feature type="transmembrane region" description="Helical" evidence="8">
    <location>
        <begin position="38"/>
        <end position="60"/>
    </location>
</feature>
<evidence type="ECO:0000313" key="9">
    <source>
        <dbReference type="EMBL" id="NBD23086.1"/>
    </source>
</evidence>
<feature type="transmembrane region" description="Helical" evidence="8">
    <location>
        <begin position="146"/>
        <end position="169"/>
    </location>
</feature>
<dbReference type="EMBL" id="JAAAMV010000002">
    <property type="protein sequence ID" value="NBD23086.1"/>
    <property type="molecule type" value="Genomic_DNA"/>
</dbReference>
<keyword evidence="6 8" id="KW-1133">Transmembrane helix</keyword>
<feature type="transmembrane region" description="Helical" evidence="8">
    <location>
        <begin position="81"/>
        <end position="101"/>
    </location>
</feature>
<reference evidence="9 10" key="1">
    <citation type="submission" date="2020-01" db="EMBL/GenBank/DDBJ databases">
        <title>Paenibacillus soybeanensis sp. nov. isolated from the nodules of soybean (Glycine max(L.) Merr).</title>
        <authorList>
            <person name="Wang H."/>
        </authorList>
    </citation>
    <scope>NUCLEOTIDE SEQUENCE [LARGE SCALE GENOMIC DNA]</scope>
    <source>
        <strain evidence="9 10">T1</strain>
    </source>
</reference>
<dbReference type="Proteomes" id="UP000665561">
    <property type="component" value="Unassembled WGS sequence"/>
</dbReference>
<feature type="transmembrane region" description="Helical" evidence="8">
    <location>
        <begin position="189"/>
        <end position="207"/>
    </location>
</feature>
<proteinExistence type="inferred from homology"/>
<evidence type="ECO:0000256" key="3">
    <source>
        <dbReference type="ARBA" id="ARBA00022448"/>
    </source>
</evidence>
<gene>
    <name evidence="9" type="ORF">GT019_04310</name>
</gene>
<feature type="transmembrane region" description="Helical" evidence="8">
    <location>
        <begin position="303"/>
        <end position="326"/>
    </location>
</feature>
<dbReference type="Gene3D" id="1.20.1740.10">
    <property type="entry name" value="Amino acid/polyamine transporter I"/>
    <property type="match status" value="1"/>
</dbReference>
<feature type="transmembrane region" description="Helical" evidence="8">
    <location>
        <begin position="332"/>
        <end position="354"/>
    </location>
</feature>
<evidence type="ECO:0000256" key="2">
    <source>
        <dbReference type="ARBA" id="ARBA00007998"/>
    </source>
</evidence>
<feature type="transmembrane region" description="Helical" evidence="8">
    <location>
        <begin position="12"/>
        <end position="32"/>
    </location>
</feature>
<dbReference type="PANTHER" id="PTHR34975:SF2">
    <property type="entry name" value="SPORE GERMINATION PROTEIN A2"/>
    <property type="match status" value="1"/>
</dbReference>
<keyword evidence="4" id="KW-0309">Germination</keyword>
<keyword evidence="5 8" id="KW-0812">Transmembrane</keyword>
<dbReference type="RefSeq" id="WP_161741529.1">
    <property type="nucleotide sequence ID" value="NZ_JAAAMV010000002.1"/>
</dbReference>
<sequence length="365" mass="41212">METARLSSWQMFLLTLAFTLGTSFFIIPGGIIGNAKEYAWLIPLGAGLYGIVVAALWLYLTSRYPGLGIIQLCLKLLGPKIGFLFGCLYLVFFIQLAAWVVRNLGDFIKVNLLVHTPISAVHLMFLLVSAYTVILGAETIAMLTEFLTPVLVIVFWIVFFLMLKGWDWANFGPAQEFHPWQLMATSKQIFGFPFSETVCLTMFFPFVQQRLKTSFIAGIGVAAILISLIVFFVLGIVGVYRSSHLTYPIFTLAQELPFSFFIEHLEVIICLVWFCAISIKLSISMYSAAAGIIQLFHLKNRTFIALPLIWIILPISLLFESVISNIEWDRKYSFAFDSFYAIVIPALLVIVSWIRKKQLPDINQA</sequence>
<evidence type="ECO:0000256" key="8">
    <source>
        <dbReference type="SAM" id="Phobius"/>
    </source>
</evidence>
<dbReference type="NCBIfam" id="TIGR00912">
    <property type="entry name" value="2A0309"/>
    <property type="match status" value="1"/>
</dbReference>
<dbReference type="InterPro" id="IPR004761">
    <property type="entry name" value="Spore_GerAB"/>
</dbReference>
<name>A0ABW9XKG0_9BACL</name>
<dbReference type="PANTHER" id="PTHR34975">
    <property type="entry name" value="SPORE GERMINATION PROTEIN A2"/>
    <property type="match status" value="1"/>
</dbReference>
<keyword evidence="3" id="KW-0813">Transport</keyword>
<evidence type="ECO:0000256" key="5">
    <source>
        <dbReference type="ARBA" id="ARBA00022692"/>
    </source>
</evidence>
<feature type="transmembrane region" description="Helical" evidence="8">
    <location>
        <begin position="260"/>
        <end position="283"/>
    </location>
</feature>
<dbReference type="Pfam" id="PF03845">
    <property type="entry name" value="Spore_permease"/>
    <property type="match status" value="1"/>
</dbReference>
<keyword evidence="10" id="KW-1185">Reference proteome</keyword>
<organism evidence="9 10">
    <name type="scientific">Paenibacillus glycinis</name>
    <dbReference type="NCBI Taxonomy" id="2697035"/>
    <lineage>
        <taxon>Bacteria</taxon>
        <taxon>Bacillati</taxon>
        <taxon>Bacillota</taxon>
        <taxon>Bacilli</taxon>
        <taxon>Bacillales</taxon>
        <taxon>Paenibacillaceae</taxon>
        <taxon>Paenibacillus</taxon>
    </lineage>
</organism>
<evidence type="ECO:0000256" key="1">
    <source>
        <dbReference type="ARBA" id="ARBA00004141"/>
    </source>
</evidence>
<keyword evidence="7 8" id="KW-0472">Membrane</keyword>
<protein>
    <submittedName>
        <fullName evidence="9">Endospore germination permease</fullName>
    </submittedName>
</protein>
<feature type="transmembrane region" description="Helical" evidence="8">
    <location>
        <begin position="214"/>
        <end position="240"/>
    </location>
</feature>